<dbReference type="AlphaFoldDB" id="A0A5B7K151"/>
<organism evidence="1 2">
    <name type="scientific">Portunus trituberculatus</name>
    <name type="common">Swimming crab</name>
    <name type="synonym">Neptunus trituberculatus</name>
    <dbReference type="NCBI Taxonomy" id="210409"/>
    <lineage>
        <taxon>Eukaryota</taxon>
        <taxon>Metazoa</taxon>
        <taxon>Ecdysozoa</taxon>
        <taxon>Arthropoda</taxon>
        <taxon>Crustacea</taxon>
        <taxon>Multicrustacea</taxon>
        <taxon>Malacostraca</taxon>
        <taxon>Eumalacostraca</taxon>
        <taxon>Eucarida</taxon>
        <taxon>Decapoda</taxon>
        <taxon>Pleocyemata</taxon>
        <taxon>Brachyura</taxon>
        <taxon>Eubrachyura</taxon>
        <taxon>Portunoidea</taxon>
        <taxon>Portunidae</taxon>
        <taxon>Portuninae</taxon>
        <taxon>Portunus</taxon>
    </lineage>
</organism>
<evidence type="ECO:0000313" key="2">
    <source>
        <dbReference type="Proteomes" id="UP000324222"/>
    </source>
</evidence>
<accession>A0A5B7K151</accession>
<evidence type="ECO:0000313" key="1">
    <source>
        <dbReference type="EMBL" id="MPD00344.1"/>
    </source>
</evidence>
<reference evidence="1 2" key="1">
    <citation type="submission" date="2019-05" db="EMBL/GenBank/DDBJ databases">
        <title>Another draft genome of Portunus trituberculatus and its Hox gene families provides insights of decapod evolution.</title>
        <authorList>
            <person name="Jeong J.-H."/>
            <person name="Song I."/>
            <person name="Kim S."/>
            <person name="Choi T."/>
            <person name="Kim D."/>
            <person name="Ryu S."/>
            <person name="Kim W."/>
        </authorList>
    </citation>
    <scope>NUCLEOTIDE SEQUENCE [LARGE SCALE GENOMIC DNA]</scope>
    <source>
        <tissue evidence="1">Muscle</tissue>
    </source>
</reference>
<name>A0A5B7K151_PORTR</name>
<dbReference type="Proteomes" id="UP000324222">
    <property type="component" value="Unassembled WGS sequence"/>
</dbReference>
<protein>
    <submittedName>
        <fullName evidence="1">Uncharacterized protein</fullName>
    </submittedName>
</protein>
<gene>
    <name evidence="1" type="ORF">E2C01_095811</name>
</gene>
<proteinExistence type="predicted"/>
<dbReference type="EMBL" id="VSRR010122488">
    <property type="protein sequence ID" value="MPD00344.1"/>
    <property type="molecule type" value="Genomic_DNA"/>
</dbReference>
<sequence length="93" mass="10238">MGGERLEQECASECPCAQRDRVGVSLLEPLTSNRASLTERLTWRTCRLSCPRIQVPLGWASRATAFLKPSLRCSPFVIASALRHVLGKDALVV</sequence>
<keyword evidence="2" id="KW-1185">Reference proteome</keyword>
<comment type="caution">
    <text evidence="1">The sequence shown here is derived from an EMBL/GenBank/DDBJ whole genome shotgun (WGS) entry which is preliminary data.</text>
</comment>